<evidence type="ECO:0000313" key="4">
    <source>
        <dbReference type="Proteomes" id="UP000320359"/>
    </source>
</evidence>
<dbReference type="InterPro" id="IPR013538">
    <property type="entry name" value="ASHA1/2-like_C"/>
</dbReference>
<dbReference type="AlphaFoldDB" id="A0A552X5P1"/>
<gene>
    <name evidence="3" type="ORF">FM042_03360</name>
</gene>
<dbReference type="CDD" id="cd08897">
    <property type="entry name" value="SRPBCC_CalC_Aha1-like_4"/>
    <property type="match status" value="1"/>
</dbReference>
<protein>
    <submittedName>
        <fullName evidence="3">ATPase</fullName>
    </submittedName>
</protein>
<comment type="caution">
    <text evidence="3">The sequence shown here is derived from an EMBL/GenBank/DDBJ whole genome shotgun (WGS) entry which is preliminary data.</text>
</comment>
<reference evidence="3 4" key="1">
    <citation type="submission" date="2019-07" db="EMBL/GenBank/DDBJ databases">
        <authorList>
            <person name="Yang M."/>
            <person name="Zhao D."/>
            <person name="Xiang H."/>
        </authorList>
    </citation>
    <scope>NUCLEOTIDE SEQUENCE [LARGE SCALE GENOMIC DNA]</scope>
    <source>
        <strain evidence="3 4">IM1326</strain>
    </source>
</reference>
<evidence type="ECO:0000313" key="3">
    <source>
        <dbReference type="EMBL" id="TRW49903.1"/>
    </source>
</evidence>
<organism evidence="3 4">
    <name type="scientific">Aliidiomarina halalkaliphila</name>
    <dbReference type="NCBI Taxonomy" id="2593535"/>
    <lineage>
        <taxon>Bacteria</taxon>
        <taxon>Pseudomonadati</taxon>
        <taxon>Pseudomonadota</taxon>
        <taxon>Gammaproteobacteria</taxon>
        <taxon>Alteromonadales</taxon>
        <taxon>Idiomarinaceae</taxon>
        <taxon>Aliidiomarina</taxon>
    </lineage>
</organism>
<dbReference type="OrthoDB" id="2313602at2"/>
<accession>A0A552X5P1</accession>
<dbReference type="RefSeq" id="WP_143234322.1">
    <property type="nucleotide sequence ID" value="NZ_VJWL01000001.1"/>
</dbReference>
<name>A0A552X5P1_9GAMM</name>
<proteinExistence type="inferred from homology"/>
<keyword evidence="4" id="KW-1185">Reference proteome</keyword>
<dbReference type="EMBL" id="VJWL01000001">
    <property type="protein sequence ID" value="TRW49903.1"/>
    <property type="molecule type" value="Genomic_DNA"/>
</dbReference>
<dbReference type="Gene3D" id="3.30.530.20">
    <property type="match status" value="1"/>
</dbReference>
<dbReference type="Pfam" id="PF08327">
    <property type="entry name" value="AHSA1"/>
    <property type="match status" value="1"/>
</dbReference>
<dbReference type="SUPFAM" id="SSF55961">
    <property type="entry name" value="Bet v1-like"/>
    <property type="match status" value="1"/>
</dbReference>
<feature type="domain" description="Activator of Hsp90 ATPase homologue 1/2-like C-terminal" evidence="2">
    <location>
        <begin position="10"/>
        <end position="133"/>
    </location>
</feature>
<dbReference type="Proteomes" id="UP000320359">
    <property type="component" value="Unassembled WGS sequence"/>
</dbReference>
<evidence type="ECO:0000256" key="1">
    <source>
        <dbReference type="ARBA" id="ARBA00006817"/>
    </source>
</evidence>
<dbReference type="InterPro" id="IPR023393">
    <property type="entry name" value="START-like_dom_sf"/>
</dbReference>
<sequence>MKIKIETEVNAPLTTVWDAWVTPEDITNWNFAADAWCCPKAELDLKVGGTFKYRMEAKDGSMGFDFEGTFTKIDSHESIQYVLEDKRVVTVEFTETPSGVRVVETFDAEEENSAELQERGWQSILNNFKKHVERKGRSE</sequence>
<evidence type="ECO:0000259" key="2">
    <source>
        <dbReference type="Pfam" id="PF08327"/>
    </source>
</evidence>
<comment type="similarity">
    <text evidence="1">Belongs to the AHA1 family.</text>
</comment>